<dbReference type="Proteomes" id="UP000199226">
    <property type="component" value="Unassembled WGS sequence"/>
</dbReference>
<dbReference type="STRING" id="990371.SAMN05421813_11719"/>
<dbReference type="AlphaFoldDB" id="A0A1G9UNE5"/>
<keyword evidence="2" id="KW-1185">Reference proteome</keyword>
<dbReference type="Gene3D" id="2.60.40.10">
    <property type="entry name" value="Immunoglobulins"/>
    <property type="match status" value="1"/>
</dbReference>
<accession>A0A1G9UNE5</accession>
<dbReference type="PANTHER" id="PTHR37833">
    <property type="entry name" value="LIPOPROTEIN-RELATED"/>
    <property type="match status" value="1"/>
</dbReference>
<evidence type="ECO:0000313" key="2">
    <source>
        <dbReference type="Proteomes" id="UP000199226"/>
    </source>
</evidence>
<reference evidence="2" key="1">
    <citation type="submission" date="2016-10" db="EMBL/GenBank/DDBJ databases">
        <authorList>
            <person name="Varghese N."/>
            <person name="Submissions S."/>
        </authorList>
    </citation>
    <scope>NUCLEOTIDE SEQUENCE [LARGE SCALE GENOMIC DNA]</scope>
    <source>
        <strain evidence="2">DSM 24536</strain>
    </source>
</reference>
<gene>
    <name evidence="1" type="ORF">SAMN05421813_11719</name>
</gene>
<dbReference type="InterPro" id="IPR011467">
    <property type="entry name" value="DUF1573"/>
</dbReference>
<evidence type="ECO:0000313" key="1">
    <source>
        <dbReference type="EMBL" id="SDM61431.1"/>
    </source>
</evidence>
<dbReference type="PANTHER" id="PTHR37833:SF1">
    <property type="entry name" value="SIGNAL PEPTIDE PROTEIN"/>
    <property type="match status" value="1"/>
</dbReference>
<dbReference type="Pfam" id="PF07610">
    <property type="entry name" value="DUF1573"/>
    <property type="match status" value="1"/>
</dbReference>
<organism evidence="1 2">
    <name type="scientific">Daejeonella rubra</name>
    <dbReference type="NCBI Taxonomy" id="990371"/>
    <lineage>
        <taxon>Bacteria</taxon>
        <taxon>Pseudomonadati</taxon>
        <taxon>Bacteroidota</taxon>
        <taxon>Sphingobacteriia</taxon>
        <taxon>Sphingobacteriales</taxon>
        <taxon>Sphingobacteriaceae</taxon>
        <taxon>Daejeonella</taxon>
    </lineage>
</organism>
<evidence type="ECO:0008006" key="3">
    <source>
        <dbReference type="Google" id="ProtNLM"/>
    </source>
</evidence>
<dbReference type="InterPro" id="IPR013783">
    <property type="entry name" value="Ig-like_fold"/>
</dbReference>
<sequence length="145" mass="15778">MIFGIMYSVYNNLKKMKKIFSLIAVITGFIVFTAMQTENKPEFKFEKETHDFGKVPAGKPVSVDFIFTNTGDAPLIISNIESTCGCTVPKFTTKPVLKGEKGIITVTFNAAAVQAGFTKAVTIKSNARTPSKMLYIKGEVVPAGN</sequence>
<proteinExistence type="predicted"/>
<protein>
    <recommendedName>
        <fullName evidence="3">DUF1573 domain-containing protein</fullName>
    </recommendedName>
</protein>
<dbReference type="EMBL" id="FNHH01000017">
    <property type="protein sequence ID" value="SDM61431.1"/>
    <property type="molecule type" value="Genomic_DNA"/>
</dbReference>
<name>A0A1G9UNE5_9SPHI</name>